<dbReference type="EMBL" id="PCWA01000042">
    <property type="protein sequence ID" value="PIQ89419.1"/>
    <property type="molecule type" value="Genomic_DNA"/>
</dbReference>
<evidence type="ECO:0000256" key="1">
    <source>
        <dbReference type="ARBA" id="ARBA00006611"/>
    </source>
</evidence>
<dbReference type="GO" id="GO:0016887">
    <property type="term" value="F:ATP hydrolysis activity"/>
    <property type="evidence" value="ECO:0007669"/>
    <property type="project" value="TreeGrafter"/>
</dbReference>
<dbReference type="Pfam" id="PF05157">
    <property type="entry name" value="MshEN"/>
    <property type="match status" value="1"/>
</dbReference>
<evidence type="ECO:0000256" key="2">
    <source>
        <dbReference type="ARBA" id="ARBA00022741"/>
    </source>
</evidence>
<name>A0A2H0LYA8_9BACT</name>
<dbReference type="FunFam" id="3.40.50.300:FF:000398">
    <property type="entry name" value="Type IV pilus assembly ATPase PilB"/>
    <property type="match status" value="1"/>
</dbReference>
<comment type="caution">
    <text evidence="5">The sequence shown here is derived from an EMBL/GenBank/DDBJ whole genome shotgun (WGS) entry which is preliminary data.</text>
</comment>
<dbReference type="CDD" id="cd01129">
    <property type="entry name" value="PulE-GspE-like"/>
    <property type="match status" value="1"/>
</dbReference>
<dbReference type="Proteomes" id="UP000229641">
    <property type="component" value="Unassembled WGS sequence"/>
</dbReference>
<evidence type="ECO:0000256" key="3">
    <source>
        <dbReference type="ARBA" id="ARBA00022840"/>
    </source>
</evidence>
<dbReference type="SUPFAM" id="SSF160246">
    <property type="entry name" value="EspE N-terminal domain-like"/>
    <property type="match status" value="1"/>
</dbReference>
<comment type="similarity">
    <text evidence="1">Belongs to the GSP E family.</text>
</comment>
<dbReference type="AlphaFoldDB" id="A0A2H0LYA8"/>
<sequence length="544" mass="61147">MPKQKENSGPFNQEELEKLITVSEDAGIPPINLNNYKVETDVLRLVPEHLARSYKIMPLAKMGSVLTVAMVDPFEVYILDNLKIITKCNIQPVVATAIQIRKSQDDYYSSVAIEQLIKDEIVKEKEKTEEKEKQGEGISLQKPVDEVIDVEEITKISQDTAIVNMVNGIIRDAIEMRASDIHIEPYSDVLRLRYRVDGIMREMTPLFRENTNAIIARIKIISGLDITIRRLPQDGRFTSKFASRQVDFRVSILPIHFGEKAVLRILDKSSMSMDLEKLGFSPYAFEAFTKASNRPYGMILLTGPTGSGKSTTLYSIMNRLNTPQKHLVTVEDPVEYQLQGLTQIQIKADIGFNFAAALRAVLRQSPDVIMIGEIRDSETVDIAMKAALTGHIILSTLHTNDAPSAIVRLMDMQVEPFLISSTLILIAAQRLARKICPKCKESYEVAADKISGLPDNIKEKTLNFYRGKGCPDCEGTGYSGRVAIVEALLLDEKIKQMVMDKISIEEIRDYARKHGMRTLREDALEKGMRGEISLEEIMRVTPAE</sequence>
<dbReference type="GO" id="GO:0005886">
    <property type="term" value="C:plasma membrane"/>
    <property type="evidence" value="ECO:0007669"/>
    <property type="project" value="TreeGrafter"/>
</dbReference>
<protein>
    <submittedName>
        <fullName evidence="5">Secretion system protein E</fullName>
    </submittedName>
</protein>
<dbReference type="SUPFAM" id="SSF52540">
    <property type="entry name" value="P-loop containing nucleoside triphosphate hydrolases"/>
    <property type="match status" value="1"/>
</dbReference>
<dbReference type="InterPro" id="IPR027417">
    <property type="entry name" value="P-loop_NTPase"/>
</dbReference>
<keyword evidence="3" id="KW-0067">ATP-binding</keyword>
<organism evidence="5 6">
    <name type="scientific">Candidatus Ghiorseimicrobium undicola</name>
    <dbReference type="NCBI Taxonomy" id="1974746"/>
    <lineage>
        <taxon>Bacteria</taxon>
        <taxon>Pseudomonadati</taxon>
        <taxon>Candidatus Omnitrophota</taxon>
        <taxon>Candidatus Ghiorseimicrobium</taxon>
    </lineage>
</organism>
<dbReference type="PANTHER" id="PTHR30258">
    <property type="entry name" value="TYPE II SECRETION SYSTEM PROTEIN GSPE-RELATED"/>
    <property type="match status" value="1"/>
</dbReference>
<evidence type="ECO:0000313" key="6">
    <source>
        <dbReference type="Proteomes" id="UP000229641"/>
    </source>
</evidence>
<dbReference type="Gene3D" id="3.30.450.90">
    <property type="match status" value="1"/>
</dbReference>
<dbReference type="Gene3D" id="3.40.50.300">
    <property type="entry name" value="P-loop containing nucleotide triphosphate hydrolases"/>
    <property type="match status" value="1"/>
</dbReference>
<dbReference type="PANTHER" id="PTHR30258:SF1">
    <property type="entry name" value="PROTEIN TRANSPORT PROTEIN HOFB HOMOLOG"/>
    <property type="match status" value="1"/>
</dbReference>
<dbReference type="InterPro" id="IPR007831">
    <property type="entry name" value="T2SS_GspE_N"/>
</dbReference>
<feature type="domain" description="Bacterial type II secretion system protein E" evidence="4">
    <location>
        <begin position="362"/>
        <end position="376"/>
    </location>
</feature>
<gene>
    <name evidence="5" type="ORF">COV72_03165</name>
</gene>
<dbReference type="InterPro" id="IPR001482">
    <property type="entry name" value="T2SS/T4SS_dom"/>
</dbReference>
<evidence type="ECO:0000259" key="4">
    <source>
        <dbReference type="PROSITE" id="PS00662"/>
    </source>
</evidence>
<dbReference type="Gene3D" id="3.30.300.160">
    <property type="entry name" value="Type II secretion system, protein E, N-terminal domain"/>
    <property type="match status" value="1"/>
</dbReference>
<dbReference type="InterPro" id="IPR003593">
    <property type="entry name" value="AAA+_ATPase"/>
</dbReference>
<dbReference type="FunFam" id="3.30.300.160:FF:000002">
    <property type="entry name" value="Type II secretion system protein E"/>
    <property type="match status" value="1"/>
</dbReference>
<dbReference type="Pfam" id="PF00437">
    <property type="entry name" value="T2SSE"/>
    <property type="match status" value="1"/>
</dbReference>
<keyword evidence="2" id="KW-0547">Nucleotide-binding</keyword>
<dbReference type="GO" id="GO:0005524">
    <property type="term" value="F:ATP binding"/>
    <property type="evidence" value="ECO:0007669"/>
    <property type="project" value="UniProtKB-KW"/>
</dbReference>
<proteinExistence type="inferred from homology"/>
<dbReference type="PROSITE" id="PS00662">
    <property type="entry name" value="T2SP_E"/>
    <property type="match status" value="1"/>
</dbReference>
<evidence type="ECO:0000313" key="5">
    <source>
        <dbReference type="EMBL" id="PIQ89419.1"/>
    </source>
</evidence>
<dbReference type="InterPro" id="IPR037257">
    <property type="entry name" value="T2SS_E_N_sf"/>
</dbReference>
<accession>A0A2H0LYA8</accession>
<reference evidence="5 6" key="1">
    <citation type="submission" date="2017-09" db="EMBL/GenBank/DDBJ databases">
        <title>Depth-based differentiation of microbial function through sediment-hosted aquifers and enrichment of novel symbionts in the deep terrestrial subsurface.</title>
        <authorList>
            <person name="Probst A.J."/>
            <person name="Ladd B."/>
            <person name="Jarett J.K."/>
            <person name="Geller-Mcgrath D.E."/>
            <person name="Sieber C.M."/>
            <person name="Emerson J.B."/>
            <person name="Anantharaman K."/>
            <person name="Thomas B.C."/>
            <person name="Malmstrom R."/>
            <person name="Stieglmeier M."/>
            <person name="Klingl A."/>
            <person name="Woyke T."/>
            <person name="Ryan C.M."/>
            <person name="Banfield J.F."/>
        </authorList>
    </citation>
    <scope>NUCLEOTIDE SEQUENCE [LARGE SCALE GENOMIC DNA]</scope>
    <source>
        <strain evidence="5">CG11_big_fil_rev_8_21_14_0_20_42_13</strain>
    </source>
</reference>
<dbReference type="SMART" id="SM00382">
    <property type="entry name" value="AAA"/>
    <property type="match status" value="1"/>
</dbReference>